<dbReference type="AlphaFoldDB" id="V5FMG7"/>
<proteinExistence type="predicted"/>
<dbReference type="EMBL" id="BAUL01000283">
    <property type="protein sequence ID" value="GAD99179.1"/>
    <property type="molecule type" value="Genomic_DNA"/>
</dbReference>
<gene>
    <name evidence="3" type="ORF">PVAR5_7886</name>
</gene>
<dbReference type="InterPro" id="IPR001214">
    <property type="entry name" value="SET_dom"/>
</dbReference>
<dbReference type="SMART" id="SM00317">
    <property type="entry name" value="SET"/>
    <property type="match status" value="1"/>
</dbReference>
<dbReference type="HOGENOM" id="CLU_009043_2_0_1"/>
<dbReference type="Gene3D" id="1.25.40.10">
    <property type="entry name" value="Tetratricopeptide repeat domain"/>
    <property type="match status" value="1"/>
</dbReference>
<protein>
    <submittedName>
        <fullName evidence="3">TPR domain protein</fullName>
    </submittedName>
</protein>
<dbReference type="SUPFAM" id="SSF82199">
    <property type="entry name" value="SET domain"/>
    <property type="match status" value="1"/>
</dbReference>
<evidence type="ECO:0000259" key="2">
    <source>
        <dbReference type="PROSITE" id="PS50280"/>
    </source>
</evidence>
<dbReference type="SUPFAM" id="SSF48452">
    <property type="entry name" value="TPR-like"/>
    <property type="match status" value="1"/>
</dbReference>
<dbReference type="Pfam" id="PF00856">
    <property type="entry name" value="SET"/>
    <property type="match status" value="1"/>
</dbReference>
<dbReference type="PANTHER" id="PTHR47643">
    <property type="entry name" value="TPR DOMAIN PROTEIN (AFU_ORTHOLOGUE AFUA_5G12710)"/>
    <property type="match status" value="1"/>
</dbReference>
<sequence length="737" mass="83986">MEVYNIENLRRYGSRLMEDRQLQNCQARKGQRPEKGMSRELTTMQFLHKKMVSVVTKQKVRPYFIPPAYPPCTTPLQDLKKVMLSDLLLETHHRGSYVLLKEIAPTITTIGVTTVVEDEKGGVVFLELFNQDERTVEELLHLGTRLIIKEPYLQIMPDGTHSLRVDHLSDIVYLDTYNEKDQEENSNSASFWKEKGNDLFREGKHLRAIECYKKSLSCEPTNDEARAIKLNLALALLKTEQYDYALCHLDAILKDTPMDEKALFRKSQALYNLRRYEECCEVLKCLCRQYPTNKNAKVKFNKAIQRLSEQKHGKYNFEELYNEASKRKPQLDRATYSGLVEVRPSDSRGRGLFTTKEVKAGDLLLCEKALLFSYINADKPDCELEIPLLLHEGMSSIGMGPQTRLAPLAMQKIYRNPSLIPIVTDLYHGSYEPTGVAEVDGTPVVDAFLMERIVALNAFSCPLSTRDDHVEFGRGNASPIDNDAIVHSTGVWVMASYINHNCDCNARRSFIGDMIIIRATRDLPADTEITLCYKSQSDDDYDECEKRYNHWGFKCECRICQDVRATGESIVSKRKALGAILKRLLASRSGIDTARIESTLEKLEKTYSQPATRVPRLSLWGTEMSLSKVYFDRRQPEKACKYALKALESLGYVIEEGNPRTGRPLKIRRWGLLFDNLIECWIFLGAAYKLKGHPEHVDDTMQTNLDQMMPVASPAASSRTALLSTGQKPIKVSKIYP</sequence>
<reference evidence="4" key="1">
    <citation type="journal article" date="2014" name="Genome Announc.">
        <title>Draft genome sequence of the formaldehyde-resistant fungus Byssochlamys spectabilis No. 5 (anamorph Paecilomyces variotii No. 5) (NBRC109023).</title>
        <authorList>
            <person name="Oka T."/>
            <person name="Ekino K."/>
            <person name="Fukuda K."/>
            <person name="Nomura Y."/>
        </authorList>
    </citation>
    <scope>NUCLEOTIDE SEQUENCE [LARGE SCALE GENOMIC DNA]</scope>
    <source>
        <strain evidence="4">No. 5 / NBRC 109023</strain>
    </source>
</reference>
<organism evidence="3 4">
    <name type="scientific">Byssochlamys spectabilis (strain No. 5 / NBRC 109023)</name>
    <name type="common">Paecilomyces variotii</name>
    <dbReference type="NCBI Taxonomy" id="1356009"/>
    <lineage>
        <taxon>Eukaryota</taxon>
        <taxon>Fungi</taxon>
        <taxon>Dikarya</taxon>
        <taxon>Ascomycota</taxon>
        <taxon>Pezizomycotina</taxon>
        <taxon>Eurotiomycetes</taxon>
        <taxon>Eurotiomycetidae</taxon>
        <taxon>Eurotiales</taxon>
        <taxon>Thermoascaceae</taxon>
        <taxon>Paecilomyces</taxon>
    </lineage>
</organism>
<dbReference type="InterPro" id="IPR019734">
    <property type="entry name" value="TPR_rpt"/>
</dbReference>
<dbReference type="InterPro" id="IPR011990">
    <property type="entry name" value="TPR-like_helical_dom_sf"/>
</dbReference>
<evidence type="ECO:0000313" key="3">
    <source>
        <dbReference type="EMBL" id="GAD99179.1"/>
    </source>
</evidence>
<dbReference type="CDD" id="cd20071">
    <property type="entry name" value="SET_SMYD"/>
    <property type="match status" value="1"/>
</dbReference>
<dbReference type="InterPro" id="IPR046341">
    <property type="entry name" value="SET_dom_sf"/>
</dbReference>
<dbReference type="OrthoDB" id="438641at2759"/>
<accession>V5FMG7</accession>
<dbReference type="Gene3D" id="2.170.270.10">
    <property type="entry name" value="SET domain"/>
    <property type="match status" value="1"/>
</dbReference>
<dbReference type="InterPro" id="IPR053209">
    <property type="entry name" value="Gramillin-biosynth_MTr"/>
</dbReference>
<dbReference type="PANTHER" id="PTHR47643:SF2">
    <property type="entry name" value="TPR DOMAIN PROTEIN (AFU_ORTHOLOGUE AFUA_5G12710)"/>
    <property type="match status" value="1"/>
</dbReference>
<dbReference type="PROSITE" id="PS50280">
    <property type="entry name" value="SET"/>
    <property type="match status" value="1"/>
</dbReference>
<evidence type="ECO:0000313" key="4">
    <source>
        <dbReference type="Proteomes" id="UP000018001"/>
    </source>
</evidence>
<name>V5FMG7_BYSSN</name>
<dbReference type="eggNOG" id="KOG2084">
    <property type="taxonomic scope" value="Eukaryota"/>
</dbReference>
<feature type="domain" description="SET" evidence="2">
    <location>
        <begin position="338"/>
        <end position="534"/>
    </location>
</feature>
<comment type="caution">
    <text evidence="3">The sequence shown here is derived from an EMBL/GenBank/DDBJ whole genome shotgun (WGS) entry which is preliminary data.</text>
</comment>
<dbReference type="InParanoid" id="V5FMG7"/>
<feature type="repeat" description="TPR" evidence="1">
    <location>
        <begin position="189"/>
        <end position="222"/>
    </location>
</feature>
<dbReference type="PROSITE" id="PS50005">
    <property type="entry name" value="TPR"/>
    <property type="match status" value="1"/>
</dbReference>
<keyword evidence="4" id="KW-1185">Reference proteome</keyword>
<evidence type="ECO:0000256" key="1">
    <source>
        <dbReference type="PROSITE-ProRule" id="PRU00339"/>
    </source>
</evidence>
<keyword evidence="1" id="KW-0802">TPR repeat</keyword>
<dbReference type="SMART" id="SM00028">
    <property type="entry name" value="TPR"/>
    <property type="match status" value="2"/>
</dbReference>
<dbReference type="Proteomes" id="UP000018001">
    <property type="component" value="Unassembled WGS sequence"/>
</dbReference>